<gene>
    <name evidence="3" type="ORF">HID58_041382</name>
</gene>
<evidence type="ECO:0000256" key="1">
    <source>
        <dbReference type="SAM" id="Coils"/>
    </source>
</evidence>
<feature type="compositionally biased region" description="Basic residues" evidence="2">
    <location>
        <begin position="152"/>
        <end position="166"/>
    </location>
</feature>
<feature type="non-terminal residue" evidence="3">
    <location>
        <position position="1"/>
    </location>
</feature>
<evidence type="ECO:0000256" key="2">
    <source>
        <dbReference type="SAM" id="MobiDB-lite"/>
    </source>
</evidence>
<dbReference type="EMBL" id="JAGKQM010000011">
    <property type="protein sequence ID" value="KAH0901879.1"/>
    <property type="molecule type" value="Genomic_DNA"/>
</dbReference>
<protein>
    <submittedName>
        <fullName evidence="3">Uncharacterized protein</fullName>
    </submittedName>
</protein>
<reference evidence="3 4" key="1">
    <citation type="submission" date="2021-05" db="EMBL/GenBank/DDBJ databases">
        <title>Genome Assembly of Synthetic Allotetraploid Brassica napus Reveals Homoeologous Exchanges between Subgenomes.</title>
        <authorList>
            <person name="Davis J.T."/>
        </authorList>
    </citation>
    <scope>NUCLEOTIDE SEQUENCE [LARGE SCALE GENOMIC DNA]</scope>
    <source>
        <strain evidence="4">cv. Da-Ae</strain>
        <tissue evidence="3">Seedling</tissue>
    </source>
</reference>
<comment type="caution">
    <text evidence="3">The sequence shown here is derived from an EMBL/GenBank/DDBJ whole genome shotgun (WGS) entry which is preliminary data.</text>
</comment>
<feature type="coiled-coil region" evidence="1">
    <location>
        <begin position="265"/>
        <end position="313"/>
    </location>
</feature>
<evidence type="ECO:0000313" key="4">
    <source>
        <dbReference type="Proteomes" id="UP000824890"/>
    </source>
</evidence>
<sequence length="392" mass="44316">RHPNTIAYPEKFFDSAQVNAAHSHLRWPDLSREWIRRQHAWIARVDWESRLPVVLGPRKSRLSLFTWKQKKILNKAREMERVSDLSALLKGKLKMLSMRSSSAGASDVRPSLVVEDANVEPLAPNYGEKTMGKAKKRVAEGQQSASLEEISKKKKKKKKDGKKRPRKDPSNDQNEASTVGPAQTGSTKASPEERPKKRAKKKKSVEEGARCSIDGDRPDDLPSSEDPSRGEGKASRSEGEPRGESPSSERAAPTRLRKKKFFESFEELEGKLKSDRLVKKELMREKTRLEQTAAALEKEKVKLQEERDAVVEALVKERQHLRDSRIQEVTRERVKVQTAMADKSTRCLGRATKETNPKDDSVLVREEGVENVDPKDHVVVLDSSSEEQDDGD</sequence>
<feature type="region of interest" description="Disordered" evidence="2">
    <location>
        <begin position="366"/>
        <end position="392"/>
    </location>
</feature>
<name>A0ABQ8BAP2_BRANA</name>
<keyword evidence="1" id="KW-0175">Coiled coil</keyword>
<dbReference type="Proteomes" id="UP000824890">
    <property type="component" value="Unassembled WGS sequence"/>
</dbReference>
<feature type="region of interest" description="Disordered" evidence="2">
    <location>
        <begin position="123"/>
        <end position="259"/>
    </location>
</feature>
<proteinExistence type="predicted"/>
<organism evidence="3 4">
    <name type="scientific">Brassica napus</name>
    <name type="common">Rape</name>
    <dbReference type="NCBI Taxonomy" id="3708"/>
    <lineage>
        <taxon>Eukaryota</taxon>
        <taxon>Viridiplantae</taxon>
        <taxon>Streptophyta</taxon>
        <taxon>Embryophyta</taxon>
        <taxon>Tracheophyta</taxon>
        <taxon>Spermatophyta</taxon>
        <taxon>Magnoliopsida</taxon>
        <taxon>eudicotyledons</taxon>
        <taxon>Gunneridae</taxon>
        <taxon>Pentapetalae</taxon>
        <taxon>rosids</taxon>
        <taxon>malvids</taxon>
        <taxon>Brassicales</taxon>
        <taxon>Brassicaceae</taxon>
        <taxon>Brassiceae</taxon>
        <taxon>Brassica</taxon>
    </lineage>
</organism>
<feature type="compositionally biased region" description="Polar residues" evidence="2">
    <location>
        <begin position="171"/>
        <end position="189"/>
    </location>
</feature>
<evidence type="ECO:0000313" key="3">
    <source>
        <dbReference type="EMBL" id="KAH0901879.1"/>
    </source>
</evidence>
<feature type="non-terminal residue" evidence="3">
    <location>
        <position position="392"/>
    </location>
</feature>
<feature type="compositionally biased region" description="Basic and acidic residues" evidence="2">
    <location>
        <begin position="204"/>
        <end position="243"/>
    </location>
</feature>
<feature type="compositionally biased region" description="Basic and acidic residues" evidence="2">
    <location>
        <begin position="366"/>
        <end position="379"/>
    </location>
</feature>
<accession>A0ABQ8BAP2</accession>
<keyword evidence="4" id="KW-1185">Reference proteome</keyword>